<feature type="compositionally biased region" description="Polar residues" evidence="1">
    <location>
        <begin position="9"/>
        <end position="24"/>
    </location>
</feature>
<feature type="transmembrane region" description="Helical" evidence="2">
    <location>
        <begin position="41"/>
        <end position="67"/>
    </location>
</feature>
<evidence type="ECO:0008006" key="5">
    <source>
        <dbReference type="Google" id="ProtNLM"/>
    </source>
</evidence>
<evidence type="ECO:0000313" key="3">
    <source>
        <dbReference type="EMBL" id="CEL53226.1"/>
    </source>
</evidence>
<dbReference type="Proteomes" id="UP000059188">
    <property type="component" value="Unassembled WGS sequence"/>
</dbReference>
<evidence type="ECO:0000256" key="1">
    <source>
        <dbReference type="SAM" id="MobiDB-lite"/>
    </source>
</evidence>
<protein>
    <recommendedName>
        <fullName evidence="5">Transmembrane protein</fullName>
    </recommendedName>
</protein>
<keyword evidence="2" id="KW-1133">Transmembrane helix</keyword>
<keyword evidence="4" id="KW-1185">Reference proteome</keyword>
<proteinExistence type="predicted"/>
<feature type="region of interest" description="Disordered" evidence="1">
    <location>
        <begin position="627"/>
        <end position="758"/>
    </location>
</feature>
<name>A0A0B7F580_THACB</name>
<feature type="compositionally biased region" description="Pro residues" evidence="1">
    <location>
        <begin position="701"/>
        <end position="715"/>
    </location>
</feature>
<accession>A0A0B7F580</accession>
<sequence>MHTPGNAPITEQTPLLSSSDSDNSTGDRDCRLKTQHTPVPWTYHVVTFSFVFLSLVLCLAVTVIFTIHSYVGPLLNADPSVLAQRSLIFEGPSRFNVINYTSDGIWCQVEGAATVDVSQTLGLSSYRLTDRIAGWAARRVGSVTVTTSEVQVFSYDNTYLAALDLPPIVLPLTTSSSPKLKNVTIQVLFRPTRNIDDIVTFASHSWETGAGEFRVRVGKGAVVGGKRPSGWRKWIRVEKHDIGATIKLDIPPIPGLPSAPPNGPRPTPDLASLVYLQSYRVLPPPPTLRLVGTATLPNPLPSVLQGAVALSLPFVVSLPPLDSKDPLPIARVETAPLALTTPNISLAISGHVLPLPSSSSSISPVSKFASDFLAGRSSPVLITTDFLRDLGIAGELTMEAEFPASGERPDLLRGVQISNMRISLRGEQILASAFVRAHIVPPNSLSAVHINATRVWPDLLVYDGPAPQLWPFNDRNLRAHSGIEYDEHWTEPDPMPLPRPLPSNAFARIRPDSWVLAHTESLDDQRGDGNQGVWVHAQVTDIPLDVLPGKNAELQRFIRKVLFNPNGARAGVAGITAVAARVGGLVVGSRDSGEFEMYGLPLRGEASVGKKSLIGWDVPSPVGSLPLPTVPSSSTAIPTPSPHVPVPTFTPEPSRRPTSPILDTEPEAEPQREPEFALDSEPDSEPYPEFNDEDEYEYEPAPAPAPIPTPVPAPTPTFELEHELESESEFESEPPVERWPAFDAGWDDPEDKRTYEAPASEELWQIGVAY</sequence>
<keyword evidence="2" id="KW-0472">Membrane</keyword>
<feature type="compositionally biased region" description="Acidic residues" evidence="1">
    <location>
        <begin position="676"/>
        <end position="698"/>
    </location>
</feature>
<dbReference type="STRING" id="1108050.A0A0B7F580"/>
<feature type="compositionally biased region" description="Pro residues" evidence="1">
    <location>
        <begin position="639"/>
        <end position="650"/>
    </location>
</feature>
<dbReference type="EMBL" id="LN679111">
    <property type="protein sequence ID" value="CEL53226.1"/>
    <property type="molecule type" value="Genomic_DNA"/>
</dbReference>
<dbReference type="AlphaFoldDB" id="A0A0B7F580"/>
<feature type="region of interest" description="Disordered" evidence="1">
    <location>
        <begin position="1"/>
        <end position="31"/>
    </location>
</feature>
<gene>
    <name evidence="3" type="ORF">RSOLAG1IB_06192</name>
</gene>
<reference evidence="3 4" key="1">
    <citation type="submission" date="2014-11" db="EMBL/GenBank/DDBJ databases">
        <authorList>
            <person name="Wibberg Daniel"/>
        </authorList>
    </citation>
    <scope>NUCLEOTIDE SEQUENCE [LARGE SCALE GENOMIC DNA]</scope>
    <source>
        <strain evidence="3">Rhizoctonia solani AG1-IB 7/3/14</strain>
    </source>
</reference>
<evidence type="ECO:0000313" key="4">
    <source>
        <dbReference type="Proteomes" id="UP000059188"/>
    </source>
</evidence>
<organism evidence="3 4">
    <name type="scientific">Thanatephorus cucumeris (strain AG1-IB / isolate 7/3/14)</name>
    <name type="common">Lettuce bottom rot fungus</name>
    <name type="synonym">Rhizoctonia solani</name>
    <dbReference type="NCBI Taxonomy" id="1108050"/>
    <lineage>
        <taxon>Eukaryota</taxon>
        <taxon>Fungi</taxon>
        <taxon>Dikarya</taxon>
        <taxon>Basidiomycota</taxon>
        <taxon>Agaricomycotina</taxon>
        <taxon>Agaricomycetes</taxon>
        <taxon>Cantharellales</taxon>
        <taxon>Ceratobasidiaceae</taxon>
        <taxon>Rhizoctonia</taxon>
        <taxon>Rhizoctonia solani AG-1</taxon>
    </lineage>
</organism>
<evidence type="ECO:0000256" key="2">
    <source>
        <dbReference type="SAM" id="Phobius"/>
    </source>
</evidence>
<feature type="compositionally biased region" description="Low complexity" evidence="1">
    <location>
        <begin position="627"/>
        <end position="638"/>
    </location>
</feature>
<keyword evidence="2" id="KW-0812">Transmembrane</keyword>
<dbReference type="OrthoDB" id="10039566at2759"/>